<name>A0ABQ6FNY5_9CHLR</name>
<gene>
    <name evidence="1" type="ORF">KDH_28280</name>
</gene>
<keyword evidence="2" id="KW-1185">Reference proteome</keyword>
<accession>A0ABQ6FNY5</accession>
<organism evidence="1 2">
    <name type="scientific">Dictyobacter halimunensis</name>
    <dbReference type="NCBI Taxonomy" id="3026934"/>
    <lineage>
        <taxon>Bacteria</taxon>
        <taxon>Bacillati</taxon>
        <taxon>Chloroflexota</taxon>
        <taxon>Ktedonobacteria</taxon>
        <taxon>Ktedonobacterales</taxon>
        <taxon>Dictyobacteraceae</taxon>
        <taxon>Dictyobacter</taxon>
    </lineage>
</organism>
<dbReference type="Proteomes" id="UP001344906">
    <property type="component" value="Unassembled WGS sequence"/>
</dbReference>
<evidence type="ECO:0000313" key="2">
    <source>
        <dbReference type="Proteomes" id="UP001344906"/>
    </source>
</evidence>
<proteinExistence type="predicted"/>
<dbReference type="EMBL" id="BSRI01000001">
    <property type="protein sequence ID" value="GLV55984.1"/>
    <property type="molecule type" value="Genomic_DNA"/>
</dbReference>
<comment type="caution">
    <text evidence="1">The sequence shown here is derived from an EMBL/GenBank/DDBJ whole genome shotgun (WGS) entry which is preliminary data.</text>
</comment>
<evidence type="ECO:0000313" key="1">
    <source>
        <dbReference type="EMBL" id="GLV55984.1"/>
    </source>
</evidence>
<reference evidence="1 2" key="1">
    <citation type="submission" date="2023-02" db="EMBL/GenBank/DDBJ databases">
        <title>Dictyobacter halimunensis sp. nov., a new member of the class Ktedonobacteria from forest soil in a geothermal area.</title>
        <authorList>
            <person name="Rachmania M.K."/>
            <person name="Ningsih F."/>
            <person name="Sakai Y."/>
            <person name="Yabe S."/>
            <person name="Yokota A."/>
            <person name="Sjamsuridzal W."/>
        </authorList>
    </citation>
    <scope>NUCLEOTIDE SEQUENCE [LARGE SCALE GENOMIC DNA]</scope>
    <source>
        <strain evidence="1 2">S3.2.2.5</strain>
    </source>
</reference>
<protein>
    <submittedName>
        <fullName evidence="1">Uncharacterized protein</fullName>
    </submittedName>
</protein>
<sequence>MCIMKDLPIIIDIFRRTNKAPHQYVYISPQGASSQQLQEWSQMNQYIAYPATTHNQETSNRIYTFMDYQPAPDQRWGFL</sequence>